<organism evidence="1 2">
    <name type="scientific">Ficus carica</name>
    <name type="common">Common fig</name>
    <dbReference type="NCBI Taxonomy" id="3494"/>
    <lineage>
        <taxon>Eukaryota</taxon>
        <taxon>Viridiplantae</taxon>
        <taxon>Streptophyta</taxon>
        <taxon>Embryophyta</taxon>
        <taxon>Tracheophyta</taxon>
        <taxon>Spermatophyta</taxon>
        <taxon>Magnoliopsida</taxon>
        <taxon>eudicotyledons</taxon>
        <taxon>Gunneridae</taxon>
        <taxon>Pentapetalae</taxon>
        <taxon>rosids</taxon>
        <taxon>fabids</taxon>
        <taxon>Rosales</taxon>
        <taxon>Moraceae</taxon>
        <taxon>Ficeae</taxon>
        <taxon>Ficus</taxon>
    </lineage>
</organism>
<dbReference type="AlphaFoldDB" id="A0AA88JGE6"/>
<evidence type="ECO:0000313" key="1">
    <source>
        <dbReference type="EMBL" id="GMN73115.1"/>
    </source>
</evidence>
<proteinExistence type="predicted"/>
<comment type="caution">
    <text evidence="1">The sequence shown here is derived from an EMBL/GenBank/DDBJ whole genome shotgun (WGS) entry which is preliminary data.</text>
</comment>
<accession>A0AA88JGE6</accession>
<keyword evidence="2" id="KW-1185">Reference proteome</keyword>
<protein>
    <submittedName>
        <fullName evidence="1">Uncharacterized protein</fullName>
    </submittedName>
</protein>
<name>A0AA88JGE6_FICCA</name>
<sequence length="75" mass="8532">MLVIKEVVNFRVDHACGQVMSTALELIMLMIKSANLELIMLVIKKCLALELIMLVIKECIFGDDHACDQRVQLWS</sequence>
<dbReference type="EMBL" id="BTGU01019568">
    <property type="protein sequence ID" value="GMN73115.1"/>
    <property type="molecule type" value="Genomic_DNA"/>
</dbReference>
<evidence type="ECO:0000313" key="2">
    <source>
        <dbReference type="Proteomes" id="UP001187192"/>
    </source>
</evidence>
<gene>
    <name evidence="1" type="ORF">TIFTF001_056058</name>
</gene>
<reference evidence="1" key="1">
    <citation type="submission" date="2023-07" db="EMBL/GenBank/DDBJ databases">
        <title>draft genome sequence of fig (Ficus carica).</title>
        <authorList>
            <person name="Takahashi T."/>
            <person name="Nishimura K."/>
        </authorList>
    </citation>
    <scope>NUCLEOTIDE SEQUENCE</scope>
</reference>
<dbReference type="Proteomes" id="UP001187192">
    <property type="component" value="Unassembled WGS sequence"/>
</dbReference>